<evidence type="ECO:0000256" key="1">
    <source>
        <dbReference type="SAM" id="MobiDB-lite"/>
    </source>
</evidence>
<reference evidence="3 4" key="1">
    <citation type="submission" date="2020-06" db="EMBL/GenBank/DDBJ databases">
        <title>Draft genome sequence of Candidatus Phytoplasma pruni (X-disease group, subgroup 16SrIII-B) strain ChTDIII from Argentina.</title>
        <authorList>
            <person name="Fernandez F.D."/>
            <person name="Zuebert C."/>
            <person name="Huettel B."/>
            <person name="Kube M."/>
            <person name="Conci L.R."/>
        </authorList>
    </citation>
    <scope>NUCLEOTIDE SEQUENCE [LARGE SCALE GENOMIC DNA]</scope>
    <source>
        <strain evidence="3 4">ChTDIII</strain>
    </source>
</reference>
<feature type="region of interest" description="Disordered" evidence="1">
    <location>
        <begin position="488"/>
        <end position="512"/>
    </location>
</feature>
<evidence type="ECO:0000313" key="3">
    <source>
        <dbReference type="EMBL" id="NWN45980.1"/>
    </source>
</evidence>
<sequence>MKQNHEKNPQENITLQPESQLLSYIFTLTNDQEQKRIITQVRDCEFSHEQNRLIYQLITETYDITASLSNEILDYKIKTSAKFKRINSTYLNQIIQQKVSKEDFFQQYFLNNKIAKTQEQIHSIKAEYSKINFTKPQPEQIHSLAFKLLDFTNKKDNTEITNQELCQQYLDYYQDKSYQDIQKILNDTTFSTNNYSLLNEKLGPISNTDLIIYGGKTGGGKSALSLNLLFEYADSYYQKNQKYPYMLFFSYEMSKKEIFDRMIAIYTGINLTKIKTYDFPEDNDTLHNSERERMEKAIEDMKKYNFIFEMMPRNRGIDYLEIKANIIKNRYDLKMIFVDHIHIMTDPDNDLLERATSNITSRLKLLANDLETPVFALAQYTKKESTKKQPDENEDKFNSMEFKGGSGIAQNANIIFQIQTHTPSSRWDDNHHLFTEQFPRKIYKEHTKLSISKNRNGQSRIEIAFIFKKSNQKFIEIPRELQEISLAGDKEKAKEPDKVNNYRNQIPNNPTW</sequence>
<dbReference type="RefSeq" id="WP_178734364.1">
    <property type="nucleotide sequence ID" value="NZ_JABUOH010000054.1"/>
</dbReference>
<dbReference type="AlphaFoldDB" id="A0A851HH97"/>
<dbReference type="SUPFAM" id="SSF52540">
    <property type="entry name" value="P-loop containing nucleoside triphosphate hydrolases"/>
    <property type="match status" value="1"/>
</dbReference>
<comment type="caution">
    <text evidence="3">The sequence shown here is derived from an EMBL/GenBank/DDBJ whole genome shotgun (WGS) entry which is preliminary data.</text>
</comment>
<dbReference type="InterPro" id="IPR027417">
    <property type="entry name" value="P-loop_NTPase"/>
</dbReference>
<dbReference type="PANTHER" id="PTHR30153">
    <property type="entry name" value="REPLICATIVE DNA HELICASE DNAB"/>
    <property type="match status" value="1"/>
</dbReference>
<dbReference type="InterPro" id="IPR007694">
    <property type="entry name" value="DNA_helicase_DnaB-like_C"/>
</dbReference>
<protein>
    <recommendedName>
        <fullName evidence="2">SF4 helicase domain-containing protein</fullName>
    </recommendedName>
</protein>
<proteinExistence type="predicted"/>
<dbReference type="GO" id="GO:0005524">
    <property type="term" value="F:ATP binding"/>
    <property type="evidence" value="ECO:0007669"/>
    <property type="project" value="InterPro"/>
</dbReference>
<feature type="domain" description="SF4 helicase" evidence="2">
    <location>
        <begin position="184"/>
        <end position="481"/>
    </location>
</feature>
<accession>A0A851HH97</accession>
<organism evidence="3 4">
    <name type="scientific">Candidatus Phytoplasma pruni</name>
    <dbReference type="NCBI Taxonomy" id="479893"/>
    <lineage>
        <taxon>Bacteria</taxon>
        <taxon>Bacillati</taxon>
        <taxon>Mycoplasmatota</taxon>
        <taxon>Mollicutes</taxon>
        <taxon>Acholeplasmatales</taxon>
        <taxon>Acholeplasmataceae</taxon>
        <taxon>Candidatus Phytoplasma</taxon>
        <taxon>16SrIII (X-disease group)</taxon>
    </lineage>
</organism>
<dbReference type="PANTHER" id="PTHR30153:SF2">
    <property type="entry name" value="REPLICATIVE DNA HELICASE"/>
    <property type="match status" value="1"/>
</dbReference>
<name>A0A851HH97_9MOLU</name>
<dbReference type="GO" id="GO:0005829">
    <property type="term" value="C:cytosol"/>
    <property type="evidence" value="ECO:0007669"/>
    <property type="project" value="TreeGrafter"/>
</dbReference>
<dbReference type="EMBL" id="JABUOH010000054">
    <property type="protein sequence ID" value="NWN45980.1"/>
    <property type="molecule type" value="Genomic_DNA"/>
</dbReference>
<keyword evidence="4" id="KW-1185">Reference proteome</keyword>
<evidence type="ECO:0000259" key="2">
    <source>
        <dbReference type="PROSITE" id="PS51199"/>
    </source>
</evidence>
<feature type="compositionally biased region" description="Basic and acidic residues" evidence="1">
    <location>
        <begin position="488"/>
        <end position="500"/>
    </location>
</feature>
<dbReference type="GO" id="GO:0003678">
    <property type="term" value="F:DNA helicase activity"/>
    <property type="evidence" value="ECO:0007669"/>
    <property type="project" value="InterPro"/>
</dbReference>
<dbReference type="Pfam" id="PF03796">
    <property type="entry name" value="DnaB_C"/>
    <property type="match status" value="1"/>
</dbReference>
<feature type="compositionally biased region" description="Polar residues" evidence="1">
    <location>
        <begin position="501"/>
        <end position="512"/>
    </location>
</feature>
<gene>
    <name evidence="3" type="ORF">HR065_02700</name>
</gene>
<dbReference type="Gene3D" id="3.40.50.300">
    <property type="entry name" value="P-loop containing nucleotide triphosphate hydrolases"/>
    <property type="match status" value="1"/>
</dbReference>
<evidence type="ECO:0000313" key="4">
    <source>
        <dbReference type="Proteomes" id="UP000568109"/>
    </source>
</evidence>
<dbReference type="Proteomes" id="UP000568109">
    <property type="component" value="Unassembled WGS sequence"/>
</dbReference>
<dbReference type="PROSITE" id="PS51199">
    <property type="entry name" value="SF4_HELICASE"/>
    <property type="match status" value="1"/>
</dbReference>
<dbReference type="GO" id="GO:0006260">
    <property type="term" value="P:DNA replication"/>
    <property type="evidence" value="ECO:0007669"/>
    <property type="project" value="InterPro"/>
</dbReference>